<name>A0AAD7CBS4_9AGAR</name>
<organism evidence="1 2">
    <name type="scientific">Roridomyces roridus</name>
    <dbReference type="NCBI Taxonomy" id="1738132"/>
    <lineage>
        <taxon>Eukaryota</taxon>
        <taxon>Fungi</taxon>
        <taxon>Dikarya</taxon>
        <taxon>Basidiomycota</taxon>
        <taxon>Agaricomycotina</taxon>
        <taxon>Agaricomycetes</taxon>
        <taxon>Agaricomycetidae</taxon>
        <taxon>Agaricales</taxon>
        <taxon>Marasmiineae</taxon>
        <taxon>Mycenaceae</taxon>
        <taxon>Roridomyces</taxon>
    </lineage>
</organism>
<dbReference type="GO" id="GO:0007166">
    <property type="term" value="P:cell surface receptor signaling pathway"/>
    <property type="evidence" value="ECO:0007669"/>
    <property type="project" value="InterPro"/>
</dbReference>
<dbReference type="SUPFAM" id="SSF52540">
    <property type="entry name" value="P-loop containing nucleoside triphosphate hydrolases"/>
    <property type="match status" value="1"/>
</dbReference>
<dbReference type="Proteomes" id="UP001221142">
    <property type="component" value="Unassembled WGS sequence"/>
</dbReference>
<keyword evidence="2" id="KW-1185">Reference proteome</keyword>
<evidence type="ECO:0000313" key="1">
    <source>
        <dbReference type="EMBL" id="KAJ7644512.1"/>
    </source>
</evidence>
<dbReference type="InterPro" id="IPR036537">
    <property type="entry name" value="Adaptor_Cbl_N_dom_sf"/>
</dbReference>
<dbReference type="EMBL" id="JARKIF010000003">
    <property type="protein sequence ID" value="KAJ7644512.1"/>
    <property type="molecule type" value="Genomic_DNA"/>
</dbReference>
<dbReference type="AlphaFoldDB" id="A0AAD7CBS4"/>
<dbReference type="Gene3D" id="1.25.40.10">
    <property type="entry name" value="Tetratricopeptide repeat domain"/>
    <property type="match status" value="1"/>
</dbReference>
<proteinExistence type="predicted"/>
<dbReference type="InterPro" id="IPR011990">
    <property type="entry name" value="TPR-like_helical_dom_sf"/>
</dbReference>
<dbReference type="PANTHER" id="PTHR47691:SF3">
    <property type="entry name" value="HTH-TYPE TRANSCRIPTIONAL REGULATOR RV0890C-RELATED"/>
    <property type="match status" value="1"/>
</dbReference>
<dbReference type="Gene3D" id="1.20.930.20">
    <property type="entry name" value="Adaptor protein Cbl, N-terminal domain"/>
    <property type="match status" value="1"/>
</dbReference>
<reference evidence="1" key="1">
    <citation type="submission" date="2023-03" db="EMBL/GenBank/DDBJ databases">
        <title>Massive genome expansion in bonnet fungi (Mycena s.s.) driven by repeated elements and novel gene families across ecological guilds.</title>
        <authorList>
            <consortium name="Lawrence Berkeley National Laboratory"/>
            <person name="Harder C.B."/>
            <person name="Miyauchi S."/>
            <person name="Viragh M."/>
            <person name="Kuo A."/>
            <person name="Thoen E."/>
            <person name="Andreopoulos B."/>
            <person name="Lu D."/>
            <person name="Skrede I."/>
            <person name="Drula E."/>
            <person name="Henrissat B."/>
            <person name="Morin E."/>
            <person name="Kohler A."/>
            <person name="Barry K."/>
            <person name="LaButti K."/>
            <person name="Morin E."/>
            <person name="Salamov A."/>
            <person name="Lipzen A."/>
            <person name="Mereny Z."/>
            <person name="Hegedus B."/>
            <person name="Baldrian P."/>
            <person name="Stursova M."/>
            <person name="Weitz H."/>
            <person name="Taylor A."/>
            <person name="Grigoriev I.V."/>
            <person name="Nagy L.G."/>
            <person name="Martin F."/>
            <person name="Kauserud H."/>
        </authorList>
    </citation>
    <scope>NUCLEOTIDE SEQUENCE</scope>
    <source>
        <strain evidence="1">9284</strain>
    </source>
</reference>
<accession>A0AAD7CBS4</accession>
<evidence type="ECO:0008006" key="3">
    <source>
        <dbReference type="Google" id="ProtNLM"/>
    </source>
</evidence>
<dbReference type="SMART" id="SM00028">
    <property type="entry name" value="TPR"/>
    <property type="match status" value="3"/>
</dbReference>
<dbReference type="InterPro" id="IPR027417">
    <property type="entry name" value="P-loop_NTPase"/>
</dbReference>
<protein>
    <recommendedName>
        <fullName evidence="3">NB-ARC domain-containing protein</fullName>
    </recommendedName>
</protein>
<dbReference type="CDD" id="cd21037">
    <property type="entry name" value="MLKL_NTD"/>
    <property type="match status" value="1"/>
</dbReference>
<gene>
    <name evidence="1" type="ORF">FB45DRAFT_1053254</name>
</gene>
<dbReference type="Gene3D" id="3.40.50.300">
    <property type="entry name" value="P-loop containing nucleotide triphosphate hydrolases"/>
    <property type="match status" value="1"/>
</dbReference>
<comment type="caution">
    <text evidence="1">The sequence shown here is derived from an EMBL/GenBank/DDBJ whole genome shotgun (WGS) entry which is preliminary data.</text>
</comment>
<evidence type="ECO:0000313" key="2">
    <source>
        <dbReference type="Proteomes" id="UP001221142"/>
    </source>
</evidence>
<dbReference type="SUPFAM" id="SSF48452">
    <property type="entry name" value="TPR-like"/>
    <property type="match status" value="1"/>
</dbReference>
<dbReference type="InterPro" id="IPR019734">
    <property type="entry name" value="TPR_rpt"/>
</dbReference>
<dbReference type="PANTHER" id="PTHR47691">
    <property type="entry name" value="REGULATOR-RELATED"/>
    <property type="match status" value="1"/>
</dbReference>
<sequence>MYALQGGHAVAEALESVADVLPVPFLRQFVHVAIKVLEVCEEATIVEKNVKDLQGRIYHLTLVVVNTVPVGANTSVDLQERIKGLQNLLDEILVDVNKIKEQKKCLLLFFRNINQEALDRCAERLTAALEQFDVASQLRVEDLLEKIKLDYSTFAAQLNRIEEAVNNSREPHHAPTTLARQDMPPSNRVFLGRDSLVEEIARLLIAESTSRVCITGTGGMGKTRVALAVVRSAAIREAFPKEYIFWVPCVEAKSADLLRRILYAQLRVTAQSYDSLDPLIAELNTSNKRRLILLDNLETPWFSDSVPDRGKVGDILARLAALPHIALLLTMTSGFAPGTADIKWQHRSLQALDPISARDAFKSNYRTATDLDGPELDTLLNETHIDALLSSVGRIPLVITLLAVGGGRLRSPPEDMLREWKEKGTEMILVDDTQCMDRTIALSMNRVPKSNTDASTLLATLSILPAGTTRLNLRWWAPNVAHSPAIVALRTVALVEQETGPFVNSRIFVRPTIQSHATDLFWITSEETNIQGLLMQIDGQASVSADAIDALIAFALYQSWTKPSTVVAERALSVAISAYAAAQVASDVAILDAAASRVAQANQCMGRAFLRLDRYDDACLHFEEARTLFKSLPGGADRVRAGECTMDLAQTWVYMGDVNIAALASLVEEANTDLSYDENNLYCVARGMLGLGYLRWWQKKPSVALEMLSSAKQIFEQLSGTSQENRFSLARCLYRMAISHAHLDRYDQALVIMKDSLASAEQAGDTLLISDIGLSISGHLTVLELHDDALDMIERSLSLARAVGNPLVIAQGLELLGYNCAARRNIKGTRLAYDGARDEFSKMHTHLGTLGVSRCSSNYQKLHGLDEMDSALFLSMIKPYP</sequence>
<dbReference type="InterPro" id="IPR059179">
    <property type="entry name" value="MLKL-like_MCAfunc"/>
</dbReference>